<evidence type="ECO:0000313" key="3">
    <source>
        <dbReference type="Proteomes" id="UP000825729"/>
    </source>
</evidence>
<feature type="compositionally biased region" description="Basic and acidic residues" evidence="1">
    <location>
        <begin position="152"/>
        <end position="164"/>
    </location>
</feature>
<evidence type="ECO:0000313" key="2">
    <source>
        <dbReference type="EMBL" id="KAG9450253.1"/>
    </source>
</evidence>
<name>A0AAV7ENE0_ARIFI</name>
<proteinExistence type="predicted"/>
<dbReference type="AlphaFoldDB" id="A0AAV7ENE0"/>
<reference evidence="2 3" key="1">
    <citation type="submission" date="2021-07" db="EMBL/GenBank/DDBJ databases">
        <title>The Aristolochia fimbriata genome: insights into angiosperm evolution, floral development and chemical biosynthesis.</title>
        <authorList>
            <person name="Jiao Y."/>
        </authorList>
    </citation>
    <scope>NUCLEOTIDE SEQUENCE [LARGE SCALE GENOMIC DNA]</scope>
    <source>
        <strain evidence="2">IBCAS-2021</strain>
        <tissue evidence="2">Leaf</tissue>
    </source>
</reference>
<feature type="region of interest" description="Disordered" evidence="1">
    <location>
        <begin position="1"/>
        <end position="20"/>
    </location>
</feature>
<sequence length="279" mass="30587">MSNGCSPHTDAKDQSPLPTREIFHTAIRNGGDGDGIDPQSFPNEQGTKVAGKSYFYPSPYIVFHGVSSFGPAASAHHIRPSRPIHLPSPRPETHRVESLAPPTTPLLRTFPVEQSPVSRLPHRPSEILRLQATGKTAEREEAGNQTELPESPQEHYEQGRRHESVGLPRLSPGSLLFVQSEDAHLPVLVGAGRGEGNRRKGVLSAPVADRHTAARRGAGAPPIVPAAFSSIKETRHIFRRALAGRFGFARSLRKRRSEEFLQPGRCHEEETGSSTQKLW</sequence>
<accession>A0AAV7ENE0</accession>
<dbReference type="Proteomes" id="UP000825729">
    <property type="component" value="Unassembled WGS sequence"/>
</dbReference>
<evidence type="ECO:0000256" key="1">
    <source>
        <dbReference type="SAM" id="MobiDB-lite"/>
    </source>
</evidence>
<gene>
    <name evidence="2" type="ORF">H6P81_010218</name>
</gene>
<protein>
    <submittedName>
        <fullName evidence="2">Uncharacterized protein</fullName>
    </submittedName>
</protein>
<feature type="region of interest" description="Disordered" evidence="1">
    <location>
        <begin position="26"/>
        <end position="45"/>
    </location>
</feature>
<feature type="region of interest" description="Disordered" evidence="1">
    <location>
        <begin position="85"/>
        <end position="108"/>
    </location>
</feature>
<organism evidence="2 3">
    <name type="scientific">Aristolochia fimbriata</name>
    <name type="common">White veined hardy Dutchman's pipe vine</name>
    <dbReference type="NCBI Taxonomy" id="158543"/>
    <lineage>
        <taxon>Eukaryota</taxon>
        <taxon>Viridiplantae</taxon>
        <taxon>Streptophyta</taxon>
        <taxon>Embryophyta</taxon>
        <taxon>Tracheophyta</taxon>
        <taxon>Spermatophyta</taxon>
        <taxon>Magnoliopsida</taxon>
        <taxon>Magnoliidae</taxon>
        <taxon>Piperales</taxon>
        <taxon>Aristolochiaceae</taxon>
        <taxon>Aristolochia</taxon>
    </lineage>
</organism>
<keyword evidence="3" id="KW-1185">Reference proteome</keyword>
<comment type="caution">
    <text evidence="2">The sequence shown here is derived from an EMBL/GenBank/DDBJ whole genome shotgun (WGS) entry which is preliminary data.</text>
</comment>
<feature type="region of interest" description="Disordered" evidence="1">
    <location>
        <begin position="133"/>
        <end position="165"/>
    </location>
</feature>
<dbReference type="EMBL" id="JAINDJ010000004">
    <property type="protein sequence ID" value="KAG9450253.1"/>
    <property type="molecule type" value="Genomic_DNA"/>
</dbReference>